<gene>
    <name evidence="2" type="ORF">VP395_14530</name>
</gene>
<dbReference type="Proteomes" id="UP001416393">
    <property type="component" value="Unassembled WGS sequence"/>
</dbReference>
<evidence type="ECO:0000313" key="2">
    <source>
        <dbReference type="EMBL" id="MEN3324952.1"/>
    </source>
</evidence>
<comment type="caution">
    <text evidence="2">The sequence shown here is derived from an EMBL/GenBank/DDBJ whole genome shotgun (WGS) entry which is preliminary data.</text>
</comment>
<feature type="domain" description="DUF3347" evidence="1">
    <location>
        <begin position="26"/>
        <end position="100"/>
    </location>
</feature>
<keyword evidence="3" id="KW-1185">Reference proteome</keyword>
<dbReference type="Pfam" id="PF11827">
    <property type="entry name" value="DUF3347"/>
    <property type="match status" value="1"/>
</dbReference>
<accession>A0ABV0ACY9</accession>
<proteinExistence type="predicted"/>
<dbReference type="RefSeq" id="WP_346242750.1">
    <property type="nucleotide sequence ID" value="NZ_JAZHYP010000009.1"/>
</dbReference>
<dbReference type="EMBL" id="JAZHYP010000009">
    <property type="protein sequence ID" value="MEN3324952.1"/>
    <property type="molecule type" value="Genomic_DNA"/>
</dbReference>
<name>A0ABV0ACY9_9FLAO</name>
<sequence>MKTIVIVLVMTLAKVFITPQNNVPVILDHYIKLKDALVKSDSKQVSLKAIELSKSLDNDSNIKDLKPLSEALEKIVKANDIEKQREAFSKVSTILWDLVKPDAQINGTIYYQYCPMKKAYWLSFNKEIKNPYYGSKMLSCGSESEPKN</sequence>
<reference evidence="2 3" key="1">
    <citation type="submission" date="2024-01" db="EMBL/GenBank/DDBJ databases">
        <title>Mariniflexile litorale sp. nov., isolated from the shallow sediments of the Sea of Japan.</title>
        <authorList>
            <person name="Romanenko L."/>
            <person name="Bystritskaya E."/>
            <person name="Isaeva M."/>
        </authorList>
    </citation>
    <scope>NUCLEOTIDE SEQUENCE [LARGE SCALE GENOMIC DNA]</scope>
    <source>
        <strain evidence="2 3">KCTC 32427</strain>
    </source>
</reference>
<evidence type="ECO:0000259" key="1">
    <source>
        <dbReference type="Pfam" id="PF11827"/>
    </source>
</evidence>
<evidence type="ECO:0000313" key="3">
    <source>
        <dbReference type="Proteomes" id="UP001416393"/>
    </source>
</evidence>
<dbReference type="InterPro" id="IPR021782">
    <property type="entry name" value="DUF3347"/>
</dbReference>
<protein>
    <submittedName>
        <fullName evidence="2">DUF3347 domain-containing protein</fullName>
    </submittedName>
</protein>
<organism evidence="2 3">
    <name type="scientific">Mariniflexile soesokkakense</name>
    <dbReference type="NCBI Taxonomy" id="1343160"/>
    <lineage>
        <taxon>Bacteria</taxon>
        <taxon>Pseudomonadati</taxon>
        <taxon>Bacteroidota</taxon>
        <taxon>Flavobacteriia</taxon>
        <taxon>Flavobacteriales</taxon>
        <taxon>Flavobacteriaceae</taxon>
        <taxon>Mariniflexile</taxon>
    </lineage>
</organism>